<keyword evidence="3" id="KW-1185">Reference proteome</keyword>
<dbReference type="SMART" id="SM00112">
    <property type="entry name" value="CA"/>
    <property type="match status" value="3"/>
</dbReference>
<dbReference type="PANTHER" id="PTHR42754:SF1">
    <property type="entry name" value="LIPOPROTEIN"/>
    <property type="match status" value="1"/>
</dbReference>
<dbReference type="EMBL" id="JFHK01000001">
    <property type="protein sequence ID" value="OAA32504.1"/>
    <property type="molecule type" value="Genomic_DNA"/>
</dbReference>
<comment type="caution">
    <text evidence="2">The sequence shown here is derived from an EMBL/GenBank/DDBJ whole genome shotgun (WGS) entry which is preliminary data.</text>
</comment>
<dbReference type="PROSITE" id="PS51257">
    <property type="entry name" value="PROKAR_LIPOPROTEIN"/>
    <property type="match status" value="1"/>
</dbReference>
<dbReference type="Pfam" id="PF17963">
    <property type="entry name" value="Big_9"/>
    <property type="match status" value="5"/>
</dbReference>
<dbReference type="InterPro" id="IPR003961">
    <property type="entry name" value="FN3_dom"/>
</dbReference>
<dbReference type="PATRIC" id="fig|1453497.3.peg.10"/>
<dbReference type="RefSeq" id="WP_084251351.1">
    <property type="nucleotide sequence ID" value="NZ_JFHK01000001.1"/>
</dbReference>
<dbReference type="GO" id="GO:0005509">
    <property type="term" value="F:calcium ion binding"/>
    <property type="evidence" value="ECO:0007669"/>
    <property type="project" value="InterPro"/>
</dbReference>
<dbReference type="SUPFAM" id="SSF49313">
    <property type="entry name" value="Cadherin-like"/>
    <property type="match status" value="3"/>
</dbReference>
<dbReference type="PROSITE" id="PS50853">
    <property type="entry name" value="FN3"/>
    <property type="match status" value="1"/>
</dbReference>
<proteinExistence type="predicted"/>
<dbReference type="SMART" id="SM00736">
    <property type="entry name" value="CADG"/>
    <property type="match status" value="5"/>
</dbReference>
<dbReference type="SUPFAM" id="SSF49265">
    <property type="entry name" value="Fibronectin type III"/>
    <property type="match status" value="2"/>
</dbReference>
<dbReference type="PANTHER" id="PTHR42754">
    <property type="entry name" value="ENDOGLUCANASE"/>
    <property type="match status" value="1"/>
</dbReference>
<dbReference type="NCBIfam" id="NF012211">
    <property type="entry name" value="tand_rpt_95"/>
    <property type="match status" value="4"/>
</dbReference>
<feature type="domain" description="Fibronectin type-III" evidence="1">
    <location>
        <begin position="384"/>
        <end position="476"/>
    </location>
</feature>
<accession>A0A182C853</accession>
<reference evidence="2 3" key="1">
    <citation type="submission" date="2014-02" db="EMBL/GenBank/DDBJ databases">
        <title>Kosmotoga genome sequencing.</title>
        <authorList>
            <person name="Pollo S.M."/>
            <person name="Charchuk R."/>
            <person name="Nesbo C.L."/>
        </authorList>
    </citation>
    <scope>NUCLEOTIDE SEQUENCE [LARGE SCALE GENOMIC DNA]</scope>
    <source>
        <strain evidence="2 3">S304</strain>
    </source>
</reference>
<name>A0A182C853_9BACT</name>
<dbReference type="InterPro" id="IPR003599">
    <property type="entry name" value="Ig_sub"/>
</dbReference>
<dbReference type="GO" id="GO:0016020">
    <property type="term" value="C:membrane"/>
    <property type="evidence" value="ECO:0007669"/>
    <property type="project" value="InterPro"/>
</dbReference>
<evidence type="ECO:0000313" key="3">
    <source>
        <dbReference type="Proteomes" id="UP000077339"/>
    </source>
</evidence>
<dbReference type="Gene3D" id="2.60.40.10">
    <property type="entry name" value="Immunoglobulins"/>
    <property type="match status" value="9"/>
</dbReference>
<dbReference type="OrthoDB" id="39034at2"/>
<organism evidence="2 3">
    <name type="scientific">Kosmotoga arenicorallina S304</name>
    <dbReference type="NCBI Taxonomy" id="1453497"/>
    <lineage>
        <taxon>Bacteria</taxon>
        <taxon>Thermotogati</taxon>
        <taxon>Thermotogota</taxon>
        <taxon>Thermotogae</taxon>
        <taxon>Kosmotogales</taxon>
        <taxon>Kosmotogaceae</taxon>
        <taxon>Kosmotoga</taxon>
    </lineage>
</organism>
<dbReference type="InterPro" id="IPR002126">
    <property type="entry name" value="Cadherin-like_dom"/>
</dbReference>
<dbReference type="CDD" id="cd11304">
    <property type="entry name" value="Cadherin_repeat"/>
    <property type="match status" value="2"/>
</dbReference>
<sequence>MKKTIWLTIALLFIIVGCIPPLSISFQIPAQQIDEGESLTLNLDDYVVYLYKNNLSYELLSGVGAITGKMYTYTADYGDSGNYVVEIKAVDTKKDITETASFTLLVNDVNGVPIISIPDQSVNEGETLMLNLLYYATDPDGDELSFTLTGVGTITDAVYTYSPDYDASGTYNVEIEASDGHGGVATDTFVITVNDVNRKPEAPSNPMPEDGSTGISADTVLTWTCNDPDGDSLIYDIYFGTSSIPPLAASGLNSASYDPDMTGHTTYYWKVVAKDGRGGEAESPVWSFTTVNRAPTLDIPDQSVNEGETLMLNLLKYAADPDGDTLCFTLTGVGTITDAVYTYSPDYDDSGTYNVEIETRDEHGGVAADTFVITVNDVNRKPEAPSNPIPEDGSTGISTDAVLSWTCNDPDGDSLIYDIYLGTSTSLPLVASNTPTASYDPDMTEYHTTYYWKVVAKDGRGGEAESPIWSFTTANRAPTIDIPDQSVNEGETLMLNLLKYAADPDGDELSFTLTGVGTITDAVYIYSPDYDDSGTYNVEIEASDGHGGVAADTFVITVNDVNRKPETPSNPMPEDGSAGISTDATLSWTCEDPDGDSLIYDIYFGTSSIPPLAASGLNSTSYDPDMAEYTTYYWKVVAKDGRGGEAEGPIWSFATATRAPTIDIPDQSVNEGETLTLVLTEYATDLDNDFLTFTILNGIGSITDTIYTYSPDYDASGTYNVEIEASDGHGGVATDTFVITVNDVNRKPKAPSNPMPEDGSTGISADTVLTWTCNDPDGDSLIYDIYFGTSTTPPLAASGLNSASYDPDMTGHTTYYWKVVAKDGRGGEAESLIWSFTTANRAPTIDIPDQSVNEGETLMLNLLKYAADPDGDELSFTLTGVGTITDAVYTYSPDYDDSGTYSVEIEVSDGYDGVATDSFIVTVNDVTVFQFTKAIGGSSYEYARSIIQTNDGGYVVAGNTASNDGDVSGNHGYHDYWIVKLDGSGDIQWQKCLGGSTHDYAGSIIQTSDGGYVVAAHTNSNDGDVSGNHGSFDYWIVKLDGSGDIQWQKCLGGSTHDYAGSIIQTSDGGYVVAGHTASNDGDVSGNHGDFDYWVVKLDGSGTIQWQKCLGGSTRDYAESIIQTSDGGYVVAGHTASNDGDVSGNHGYYDYWIVKLDGSGDIQWQKCLGGSSYDYAKSIIQTSDGGYVVAGNTASNDGDVSGNHGDFDYWVVKLNGTGNIQWQKCLGGSDIDVALSIIQTNDGGYVIAGYTYSNDGDVSGNHGRIDSWVVKLDGSGTIQWQKCLGGSTRDYAESIIQTSDGGYVVAGHTNSNDGDVSGNHGDFDYWIAKFK</sequence>
<protein>
    <recommendedName>
        <fullName evidence="1">Fibronectin type-III domain-containing protein</fullName>
    </recommendedName>
</protein>
<dbReference type="Proteomes" id="UP000077339">
    <property type="component" value="Unassembled WGS sequence"/>
</dbReference>
<dbReference type="InterPro" id="IPR036116">
    <property type="entry name" value="FN3_sf"/>
</dbReference>
<dbReference type="STRING" id="1453497.AT15_00045"/>
<dbReference type="InterPro" id="IPR006644">
    <property type="entry name" value="Cadg"/>
</dbReference>
<dbReference type="GO" id="GO:0007156">
    <property type="term" value="P:homophilic cell adhesion via plasma membrane adhesion molecules"/>
    <property type="evidence" value="ECO:0007669"/>
    <property type="project" value="InterPro"/>
</dbReference>
<dbReference type="InterPro" id="IPR013783">
    <property type="entry name" value="Ig-like_fold"/>
</dbReference>
<evidence type="ECO:0000313" key="2">
    <source>
        <dbReference type="EMBL" id="OAA32504.1"/>
    </source>
</evidence>
<dbReference type="InterPro" id="IPR015919">
    <property type="entry name" value="Cadherin-like_sf"/>
</dbReference>
<evidence type="ECO:0000259" key="1">
    <source>
        <dbReference type="PROSITE" id="PS50853"/>
    </source>
</evidence>
<dbReference type="SMART" id="SM00409">
    <property type="entry name" value="IG"/>
    <property type="match status" value="6"/>
</dbReference>
<gene>
    <name evidence="2" type="ORF">AT15_00045</name>
</gene>